<reference evidence="11 12" key="1">
    <citation type="submission" date="2019-10" db="EMBL/GenBank/DDBJ databases">
        <authorList>
            <person name="Palmer J.M."/>
        </authorList>
    </citation>
    <scope>NUCLEOTIDE SEQUENCE [LARGE SCALE GENOMIC DNA]</scope>
    <source>
        <strain evidence="11 12">TWF730</strain>
    </source>
</reference>
<dbReference type="PANTHER" id="PTHR23306:SF3">
    <property type="entry name" value="TUMOR SUPPRESSOR PROTEIN 101"/>
    <property type="match status" value="1"/>
</dbReference>
<feature type="region of interest" description="Disordered" evidence="8">
    <location>
        <begin position="234"/>
        <end position="359"/>
    </location>
</feature>
<feature type="domain" description="SB" evidence="9">
    <location>
        <begin position="551"/>
        <end position="616"/>
    </location>
</feature>
<accession>A0AAV9TZ38</accession>
<feature type="domain" description="UEV" evidence="10">
    <location>
        <begin position="7"/>
        <end position="152"/>
    </location>
</feature>
<evidence type="ECO:0000256" key="5">
    <source>
        <dbReference type="ARBA" id="ARBA00022927"/>
    </source>
</evidence>
<evidence type="ECO:0000256" key="8">
    <source>
        <dbReference type="SAM" id="MobiDB-lite"/>
    </source>
</evidence>
<dbReference type="InterPro" id="IPR016135">
    <property type="entry name" value="UBQ-conjugating_enzyme/RWD"/>
</dbReference>
<feature type="compositionally biased region" description="Low complexity" evidence="8">
    <location>
        <begin position="234"/>
        <end position="250"/>
    </location>
</feature>
<comment type="similarity">
    <text evidence="2">Belongs to the ubiquitin-conjugating enzyme family. UEV subfamily.</text>
</comment>
<feature type="compositionally biased region" description="Low complexity" evidence="8">
    <location>
        <begin position="183"/>
        <end position="200"/>
    </location>
</feature>
<evidence type="ECO:0000256" key="3">
    <source>
        <dbReference type="ARBA" id="ARBA00022448"/>
    </source>
</evidence>
<dbReference type="GO" id="GO:0043162">
    <property type="term" value="P:ubiquitin-dependent protein catabolic process via the multivesicular body sorting pathway"/>
    <property type="evidence" value="ECO:0007669"/>
    <property type="project" value="UniProtKB-ARBA"/>
</dbReference>
<evidence type="ECO:0000313" key="12">
    <source>
        <dbReference type="Proteomes" id="UP001373714"/>
    </source>
</evidence>
<comment type="caution">
    <text evidence="11">The sequence shown here is derived from an EMBL/GenBank/DDBJ whole genome shotgun (WGS) entry which is preliminary data.</text>
</comment>
<evidence type="ECO:0000259" key="10">
    <source>
        <dbReference type="PROSITE" id="PS51322"/>
    </source>
</evidence>
<dbReference type="PROSITE" id="PS51312">
    <property type="entry name" value="SB"/>
    <property type="match status" value="1"/>
</dbReference>
<dbReference type="SUPFAM" id="SSF140111">
    <property type="entry name" value="Endosomal sorting complex assembly domain"/>
    <property type="match status" value="1"/>
</dbReference>
<dbReference type="InterPro" id="IPR052070">
    <property type="entry name" value="ESCRT-I_UEV_domain"/>
</dbReference>
<comment type="subcellular location">
    <subcellularLocation>
        <location evidence="1">Endosome</location>
    </subcellularLocation>
</comment>
<dbReference type="Pfam" id="PF05743">
    <property type="entry name" value="UEV"/>
    <property type="match status" value="1"/>
</dbReference>
<dbReference type="GO" id="GO:0043130">
    <property type="term" value="F:ubiquitin binding"/>
    <property type="evidence" value="ECO:0007669"/>
    <property type="project" value="TreeGrafter"/>
</dbReference>
<name>A0AAV9TZ38_9PEZI</name>
<dbReference type="Proteomes" id="UP001373714">
    <property type="component" value="Unassembled WGS sequence"/>
</dbReference>
<dbReference type="Pfam" id="PF09454">
    <property type="entry name" value="Vps23_core"/>
    <property type="match status" value="1"/>
</dbReference>
<evidence type="ECO:0000259" key="9">
    <source>
        <dbReference type="PROSITE" id="PS51312"/>
    </source>
</evidence>
<dbReference type="EMBL" id="JAVHNS010000017">
    <property type="protein sequence ID" value="KAK6332494.1"/>
    <property type="molecule type" value="Genomic_DNA"/>
</dbReference>
<evidence type="ECO:0000256" key="4">
    <source>
        <dbReference type="ARBA" id="ARBA00022753"/>
    </source>
</evidence>
<dbReference type="Gene3D" id="6.10.140.820">
    <property type="match status" value="1"/>
</dbReference>
<dbReference type="SUPFAM" id="SSF54495">
    <property type="entry name" value="UBC-like"/>
    <property type="match status" value="1"/>
</dbReference>
<dbReference type="CDD" id="cd11685">
    <property type="entry name" value="UEV_TSG101-like"/>
    <property type="match status" value="1"/>
</dbReference>
<dbReference type="InterPro" id="IPR008883">
    <property type="entry name" value="UEV_N"/>
</dbReference>
<dbReference type="InterPro" id="IPR037202">
    <property type="entry name" value="ESCRT_assembly_dom"/>
</dbReference>
<keyword evidence="4" id="KW-0967">Endosome</keyword>
<dbReference type="Gene3D" id="3.10.110.10">
    <property type="entry name" value="Ubiquitin Conjugating Enzyme"/>
    <property type="match status" value="1"/>
</dbReference>
<dbReference type="PROSITE" id="PS51322">
    <property type="entry name" value="UEV"/>
    <property type="match status" value="1"/>
</dbReference>
<feature type="compositionally biased region" description="Pro residues" evidence="8">
    <location>
        <begin position="286"/>
        <end position="301"/>
    </location>
</feature>
<keyword evidence="3 7" id="KW-0813">Transport</keyword>
<dbReference type="GO" id="GO:0000813">
    <property type="term" value="C:ESCRT I complex"/>
    <property type="evidence" value="ECO:0007669"/>
    <property type="project" value="TreeGrafter"/>
</dbReference>
<feature type="compositionally biased region" description="Pro residues" evidence="8">
    <location>
        <begin position="166"/>
        <end position="175"/>
    </location>
</feature>
<protein>
    <recommendedName>
        <fullName evidence="13">UEV-domain-containing protein</fullName>
    </recommendedName>
</protein>
<evidence type="ECO:0000256" key="7">
    <source>
        <dbReference type="PROSITE-ProRule" id="PRU00644"/>
    </source>
</evidence>
<evidence type="ECO:0008006" key="13">
    <source>
        <dbReference type="Google" id="ProtNLM"/>
    </source>
</evidence>
<keyword evidence="5 7" id="KW-0653">Protein transport</keyword>
<feature type="compositionally biased region" description="Low complexity" evidence="8">
    <location>
        <begin position="386"/>
        <end position="419"/>
    </location>
</feature>
<sequence length="616" mass="67853">MAELAPELLRWLSTVLAPKYAAAGRTYTDTATLLHHHRSLAPKTDVYTYDDGRSDLLLCIHGTLPVGFRGATYNIPLNIWVPHQYPNTPPTVMVVPGKNMGIRPTNHVDTNGRCYHPYLAYWAQNPDKSTLLDLCGQLKDVFSKEPPLYSKQAPPPPQVTTAAAPGTPPPRPPLPQEIEAQRARTAAANQPAAAEHAATASPPPPPPPKADPRQQSPAAYSYTTTPHLFLPQNQAAPQPVASPPQNNNHHNPPPPDRPALPQKLPREEPRPAAYPVPSPAYQQTAAPPPPPPPPPVPPIPSPIRNAALESRSPPPPPHSPYHHPSPPPVIHPQHGWHSPPPPPQIPLQSHPHRLSGQLDPINRFPIINHQINLNQRPMSIHGYPTQPSNLNPQQQQQQLQPLQQPLQPSKLPQRSQSQRTPINILDDDNGITPSKIPSSSTPSSSTIPPPLPRNPEKDRLITQISQILQQKAEAAASRTAASLEQTTSQAEAMAKTEAYMERERIELIRINDVCEKDQRILNERIAMADELIREVAGREAPNIDGVVVAPTVVHNQLYELVTDDMAIEDTIYVLGKALDKERITLDVFLKHTRALAREQFMKRALVGKISRQIGMT</sequence>
<feature type="region of interest" description="Disordered" evidence="8">
    <location>
        <begin position="377"/>
        <end position="456"/>
    </location>
</feature>
<feature type="compositionally biased region" description="Low complexity" evidence="8">
    <location>
        <begin position="431"/>
        <end position="446"/>
    </location>
</feature>
<feature type="compositionally biased region" description="Pro residues" evidence="8">
    <location>
        <begin position="312"/>
        <end position="330"/>
    </location>
</feature>
<keyword evidence="6" id="KW-0175">Coiled coil</keyword>
<dbReference type="AlphaFoldDB" id="A0AAV9TZ38"/>
<evidence type="ECO:0000256" key="1">
    <source>
        <dbReference type="ARBA" id="ARBA00004177"/>
    </source>
</evidence>
<dbReference type="InterPro" id="IPR017916">
    <property type="entry name" value="SB_dom"/>
</dbReference>
<gene>
    <name evidence="11" type="ORF">TWF730_004160</name>
</gene>
<feature type="region of interest" description="Disordered" evidence="8">
    <location>
        <begin position="146"/>
        <end position="218"/>
    </location>
</feature>
<dbReference type="PANTHER" id="PTHR23306">
    <property type="entry name" value="TUMOR SUSCEPTIBILITY GENE 101 PROTEIN-RELATED"/>
    <property type="match status" value="1"/>
</dbReference>
<proteinExistence type="inferred from homology"/>
<evidence type="ECO:0000256" key="2">
    <source>
        <dbReference type="ARBA" id="ARBA00009594"/>
    </source>
</evidence>
<organism evidence="11 12">
    <name type="scientific">Orbilia blumenaviensis</name>
    <dbReference type="NCBI Taxonomy" id="1796055"/>
    <lineage>
        <taxon>Eukaryota</taxon>
        <taxon>Fungi</taxon>
        <taxon>Dikarya</taxon>
        <taxon>Ascomycota</taxon>
        <taxon>Pezizomycotina</taxon>
        <taxon>Orbiliomycetes</taxon>
        <taxon>Orbiliales</taxon>
        <taxon>Orbiliaceae</taxon>
        <taxon>Orbilia</taxon>
    </lineage>
</organism>
<evidence type="ECO:0000256" key="6">
    <source>
        <dbReference type="ARBA" id="ARBA00023054"/>
    </source>
</evidence>
<keyword evidence="12" id="KW-1185">Reference proteome</keyword>
<dbReference type="GO" id="GO:0072666">
    <property type="term" value="P:establishment of protein localization to vacuole"/>
    <property type="evidence" value="ECO:0007669"/>
    <property type="project" value="UniProtKB-ARBA"/>
</dbReference>
<evidence type="ECO:0000313" key="11">
    <source>
        <dbReference type="EMBL" id="KAK6332494.1"/>
    </source>
</evidence>
<dbReference type="GO" id="GO:0006886">
    <property type="term" value="P:intracellular protein transport"/>
    <property type="evidence" value="ECO:0007669"/>
    <property type="project" value="UniProtKB-ARBA"/>
</dbReference>